<evidence type="ECO:0000256" key="1">
    <source>
        <dbReference type="ARBA" id="ARBA00004571"/>
    </source>
</evidence>
<evidence type="ECO:0000256" key="8">
    <source>
        <dbReference type="SAM" id="SignalP"/>
    </source>
</evidence>
<sequence length="427" mass="45859">MKKTTIARLLPAALLALGSGAASAAGFQLLEQNASGIGNAYAGSAAVAENASTIFFNPAGMTQLQAREVSLGISAVRPSFEFKNKGSVGGALSGNGDDAGDWGAIPNAYLSWALNKDVYVGLGISGPFGLVTDYDGPWVGGAQSVSFEIKTVNVNPSLAWRVNDKVSLGFGVNWQRMEAQYERFVGIAPGALSASTAELDVDGDAWGWNVGALFTLSPSTKVGVSYRSKVDHKLKGDIKVSGPSALLNAAGSSDSDVDVELPDTFIVSTTQKLSDRWEMLGDLSWTGWSSIKKVDIERTSGPFNGQIAQTLHTEFKDTWRVALGANYLLNDAWKLKFGIAYDQTPVKDKERRLVSLPDNDRTWFSAGAQWKVSKTNTLDVGASYLYVPKTKIDNDQRSPDPRVNRGRVTGEYDSSVWILGAQYSMAF</sequence>
<proteinExistence type="inferred from homology"/>
<comment type="similarity">
    <text evidence="2">Belongs to the OmpP1/FadL family.</text>
</comment>
<dbReference type="InterPro" id="IPR005017">
    <property type="entry name" value="OMPP1/FadL/TodX"/>
</dbReference>
<name>A0A1N6N635_9RHOO</name>
<reference evidence="10" key="1">
    <citation type="submission" date="2017-01" db="EMBL/GenBank/DDBJ databases">
        <authorList>
            <person name="Varghese N."/>
            <person name="Submissions S."/>
        </authorList>
    </citation>
    <scope>NUCLEOTIDE SEQUENCE [LARGE SCALE GENOMIC DNA]</scope>
    <source>
        <strain evidence="10">ATCC 51758</strain>
    </source>
</reference>
<organism evidence="9 10">
    <name type="scientific">Aromatoleum tolulyticum</name>
    <dbReference type="NCBI Taxonomy" id="34027"/>
    <lineage>
        <taxon>Bacteria</taxon>
        <taxon>Pseudomonadati</taxon>
        <taxon>Pseudomonadota</taxon>
        <taxon>Betaproteobacteria</taxon>
        <taxon>Rhodocyclales</taxon>
        <taxon>Rhodocyclaceae</taxon>
        <taxon>Aromatoleum</taxon>
    </lineage>
</organism>
<dbReference type="SUPFAM" id="SSF56935">
    <property type="entry name" value="Porins"/>
    <property type="match status" value="1"/>
</dbReference>
<evidence type="ECO:0000256" key="4">
    <source>
        <dbReference type="ARBA" id="ARBA00022692"/>
    </source>
</evidence>
<gene>
    <name evidence="9" type="ORF">SAMN05421829_101115</name>
</gene>
<evidence type="ECO:0000256" key="7">
    <source>
        <dbReference type="ARBA" id="ARBA00023237"/>
    </source>
</evidence>
<dbReference type="GO" id="GO:0009279">
    <property type="term" value="C:cell outer membrane"/>
    <property type="evidence" value="ECO:0007669"/>
    <property type="project" value="UniProtKB-SubCell"/>
</dbReference>
<dbReference type="Proteomes" id="UP000186819">
    <property type="component" value="Unassembled WGS sequence"/>
</dbReference>
<protein>
    <submittedName>
        <fullName evidence="9">Long-chain fatty acid transport protein</fullName>
    </submittedName>
</protein>
<dbReference type="OrthoDB" id="19849at2"/>
<accession>A0A1N6N635</accession>
<evidence type="ECO:0000256" key="2">
    <source>
        <dbReference type="ARBA" id="ARBA00008163"/>
    </source>
</evidence>
<keyword evidence="5 8" id="KW-0732">Signal</keyword>
<feature type="chain" id="PRO_5012139234" evidence="8">
    <location>
        <begin position="25"/>
        <end position="427"/>
    </location>
</feature>
<evidence type="ECO:0000313" key="10">
    <source>
        <dbReference type="Proteomes" id="UP000186819"/>
    </source>
</evidence>
<dbReference type="GO" id="GO:0015483">
    <property type="term" value="F:long-chain fatty acid transporting porin activity"/>
    <property type="evidence" value="ECO:0007669"/>
    <property type="project" value="TreeGrafter"/>
</dbReference>
<evidence type="ECO:0000256" key="3">
    <source>
        <dbReference type="ARBA" id="ARBA00022452"/>
    </source>
</evidence>
<dbReference type="RefSeq" id="WP_076600158.1">
    <property type="nucleotide sequence ID" value="NZ_FTMD01000001.1"/>
</dbReference>
<dbReference type="PANTHER" id="PTHR35093:SF8">
    <property type="entry name" value="OUTER MEMBRANE PROTEIN NMB0088-RELATED"/>
    <property type="match status" value="1"/>
</dbReference>
<dbReference type="Pfam" id="PF03349">
    <property type="entry name" value="Toluene_X"/>
    <property type="match status" value="1"/>
</dbReference>
<keyword evidence="4" id="KW-0812">Transmembrane</keyword>
<keyword evidence="7" id="KW-0998">Cell outer membrane</keyword>
<dbReference type="PANTHER" id="PTHR35093">
    <property type="entry name" value="OUTER MEMBRANE PROTEIN NMB0088-RELATED"/>
    <property type="match status" value="1"/>
</dbReference>
<keyword evidence="10" id="KW-1185">Reference proteome</keyword>
<dbReference type="EMBL" id="FTMD01000001">
    <property type="protein sequence ID" value="SIP87552.1"/>
    <property type="molecule type" value="Genomic_DNA"/>
</dbReference>
<evidence type="ECO:0000256" key="6">
    <source>
        <dbReference type="ARBA" id="ARBA00023136"/>
    </source>
</evidence>
<keyword evidence="3" id="KW-1134">Transmembrane beta strand</keyword>
<dbReference type="Gene3D" id="2.40.160.60">
    <property type="entry name" value="Outer membrane protein transport protein (OMPP1/FadL/TodX)"/>
    <property type="match status" value="1"/>
</dbReference>
<dbReference type="STRING" id="34027.SAMN05421829_101115"/>
<feature type="signal peptide" evidence="8">
    <location>
        <begin position="1"/>
        <end position="24"/>
    </location>
</feature>
<comment type="subcellular location">
    <subcellularLocation>
        <location evidence="1">Cell outer membrane</location>
        <topology evidence="1">Multi-pass membrane protein</topology>
    </subcellularLocation>
</comment>
<evidence type="ECO:0000313" key="9">
    <source>
        <dbReference type="EMBL" id="SIP87552.1"/>
    </source>
</evidence>
<keyword evidence="6" id="KW-0472">Membrane</keyword>
<evidence type="ECO:0000256" key="5">
    <source>
        <dbReference type="ARBA" id="ARBA00022729"/>
    </source>
</evidence>
<dbReference type="AlphaFoldDB" id="A0A1N6N635"/>